<organism evidence="3 4">
    <name type="scientific">Rhodobium orientis</name>
    <dbReference type="NCBI Taxonomy" id="34017"/>
    <lineage>
        <taxon>Bacteria</taxon>
        <taxon>Pseudomonadati</taxon>
        <taxon>Pseudomonadota</taxon>
        <taxon>Alphaproteobacteria</taxon>
        <taxon>Hyphomicrobiales</taxon>
        <taxon>Rhodobiaceae</taxon>
        <taxon>Rhodobium</taxon>
    </lineage>
</organism>
<evidence type="ECO:0000256" key="1">
    <source>
        <dbReference type="SAM" id="MobiDB-lite"/>
    </source>
</evidence>
<name>A0A327JMQ0_9HYPH</name>
<evidence type="ECO:0000313" key="3">
    <source>
        <dbReference type="EMBL" id="RAI27015.1"/>
    </source>
</evidence>
<feature type="region of interest" description="Disordered" evidence="1">
    <location>
        <begin position="98"/>
        <end position="118"/>
    </location>
</feature>
<dbReference type="OrthoDB" id="8448162at2"/>
<dbReference type="EMBL" id="NPEV01000023">
    <property type="protein sequence ID" value="RAI27015.1"/>
    <property type="molecule type" value="Genomic_DNA"/>
</dbReference>
<keyword evidence="2" id="KW-1133">Transmembrane helix</keyword>
<evidence type="ECO:0000313" key="4">
    <source>
        <dbReference type="Proteomes" id="UP000249299"/>
    </source>
</evidence>
<sequence>MIRSRPTRVPEPTAKPASAAFRRQVGAIVRINVKFLGAFLFGFIAWVMWPEDGYTWWQFRLFSVITGFGAFLTLIDAIKAALNLQEREGVLTELDRIGGKPKGSALADDDAQRRAGMR</sequence>
<reference evidence="3 4" key="1">
    <citation type="submission" date="2017-07" db="EMBL/GenBank/DDBJ databases">
        <title>Draft Genome Sequences of Select Purple Nonsulfur Bacteria.</title>
        <authorList>
            <person name="Lasarre B."/>
            <person name="Mckinlay J.B."/>
        </authorList>
    </citation>
    <scope>NUCLEOTIDE SEQUENCE [LARGE SCALE GENOMIC DNA]</scope>
    <source>
        <strain evidence="3 4">DSM 11290</strain>
    </source>
</reference>
<gene>
    <name evidence="3" type="ORF">CH339_11775</name>
</gene>
<keyword evidence="2" id="KW-0812">Transmembrane</keyword>
<feature type="transmembrane region" description="Helical" evidence="2">
    <location>
        <begin position="31"/>
        <end position="49"/>
    </location>
</feature>
<comment type="caution">
    <text evidence="3">The sequence shown here is derived from an EMBL/GenBank/DDBJ whole genome shotgun (WGS) entry which is preliminary data.</text>
</comment>
<proteinExistence type="predicted"/>
<evidence type="ECO:0008006" key="5">
    <source>
        <dbReference type="Google" id="ProtNLM"/>
    </source>
</evidence>
<protein>
    <recommendedName>
        <fullName evidence="5">YiaAB two helix domain-containing protein</fullName>
    </recommendedName>
</protein>
<keyword evidence="2" id="KW-0472">Membrane</keyword>
<feature type="transmembrane region" description="Helical" evidence="2">
    <location>
        <begin position="61"/>
        <end position="82"/>
    </location>
</feature>
<dbReference type="Proteomes" id="UP000249299">
    <property type="component" value="Unassembled WGS sequence"/>
</dbReference>
<dbReference type="AlphaFoldDB" id="A0A327JMQ0"/>
<accession>A0A327JMQ0</accession>
<keyword evidence="4" id="KW-1185">Reference proteome</keyword>
<evidence type="ECO:0000256" key="2">
    <source>
        <dbReference type="SAM" id="Phobius"/>
    </source>
</evidence>
<dbReference type="RefSeq" id="WP_111434563.1">
    <property type="nucleotide sequence ID" value="NZ_JACIGG010000025.1"/>
</dbReference>